<evidence type="ECO:0000256" key="1">
    <source>
        <dbReference type="SAM" id="MobiDB-lite"/>
    </source>
</evidence>
<feature type="region of interest" description="Disordered" evidence="1">
    <location>
        <begin position="158"/>
        <end position="201"/>
    </location>
</feature>
<feature type="compositionally biased region" description="Basic and acidic residues" evidence="1">
    <location>
        <begin position="649"/>
        <end position="664"/>
    </location>
</feature>
<name>A0ABD3RVL8_9STRA</name>
<comment type="caution">
    <text evidence="2">The sequence shown here is derived from an EMBL/GenBank/DDBJ whole genome shotgun (WGS) entry which is preliminary data.</text>
</comment>
<feature type="region of interest" description="Disordered" evidence="1">
    <location>
        <begin position="15"/>
        <end position="69"/>
    </location>
</feature>
<feature type="compositionally biased region" description="Basic and acidic residues" evidence="1">
    <location>
        <begin position="563"/>
        <end position="572"/>
    </location>
</feature>
<reference evidence="2 3" key="1">
    <citation type="submission" date="2024-10" db="EMBL/GenBank/DDBJ databases">
        <title>Updated reference genomes for cyclostephanoid diatoms.</title>
        <authorList>
            <person name="Roberts W.R."/>
            <person name="Alverson A.J."/>
        </authorList>
    </citation>
    <scope>NUCLEOTIDE SEQUENCE [LARGE SCALE GENOMIC DNA]</scope>
    <source>
        <strain evidence="2 3">AJA228-03</strain>
    </source>
</reference>
<feature type="compositionally biased region" description="Low complexity" evidence="1">
    <location>
        <begin position="115"/>
        <end position="133"/>
    </location>
</feature>
<protein>
    <submittedName>
        <fullName evidence="2">Uncharacterized protein</fullName>
    </submittedName>
</protein>
<sequence length="914" mass="94999">MGLGGLTRDSIVGLDRLVHHDDDDDDDDDYIVDKRRQQPVRPSGLARRRHTDGLGGSWNSGSDGRRRDDTMAAAAAVVADDEYAELSSSCESVFETSLNDGPGGGGTSAVGVDGGATTSLPSSSSSTTTTTTTTTNIAPSAAVAVAVAVPCYPGVSATNTRSLDSYKSPRTGGTTSRYDASSSSTPAGNNDNRGNGGGGGGGSMSTLYQGFQYEGYADYYNDDLYGDGSFDSYDVGGVRNDDDDDDDDGQRACFCLFAPFVAARRRKDDNNGNNALLSTVADGAISNDIGGVEGDAAASTTTTTTTTTGSRVASSSDDVDDDDEGVSAVVVGGTAATSIATPCPSDPPSPVTMTTAMTTSTTMTTTYPAVDSIVDRSATESPSPVKLFGDGTPLYTKPEASPDAADDDDAPCMPILHAADATMEDPSSSSTSDGIVVVAISKKSAYASSSTYAGHEGKEEEVGGEGGIKNSSNRRCGEGDEGDGGGIDGNGVPTAPIKGILKVRRCSAATLNGATTANMNVTGTKAGGGAGSGRAANAPSPTGRKIFPTYEPRVSSSSSSSKVGDDSRGDRSVRFNPMARVLTIPSRRDVPLYQRAQVWWQKSDYEEFKKTGRIISKAMECGGSEIWLTSSNAWGNRAARVGAGGGRAMTDRSSSDVPDDDGRAKTNMGGENDGEDGGNKWWCKFGHSRRGLEHVVSSAEGKARQESVQLATRMVLEEQRRQRTSRTKDPNKLRNVALQYTSWARDLSLANGYADAMAVSSNFDATPWDGCRARHFAKRMNVAGGGGGAVGSTIAALLKSAGDDDDDDVAVRGARVVSTVVTSQMLDANTHNAVAPPVPPRTAVAMSTPMTTATSRAKSLTLTRVDSDGSDQDHSSEGISLKKRAKGFMPGSSEDEVSMMGMNSMGYRSVKVAW</sequence>
<feature type="region of interest" description="Disordered" evidence="1">
    <location>
        <begin position="643"/>
        <end position="676"/>
    </location>
</feature>
<feature type="compositionally biased region" description="Polar residues" evidence="1">
    <location>
        <begin position="171"/>
        <end position="187"/>
    </location>
</feature>
<feature type="region of interest" description="Disordered" evidence="1">
    <location>
        <begin position="831"/>
        <end position="897"/>
    </location>
</feature>
<evidence type="ECO:0000313" key="3">
    <source>
        <dbReference type="Proteomes" id="UP001530377"/>
    </source>
</evidence>
<feature type="compositionally biased region" description="Polar residues" evidence="1">
    <location>
        <begin position="848"/>
        <end position="864"/>
    </location>
</feature>
<feature type="region of interest" description="Disordered" evidence="1">
    <location>
        <begin position="293"/>
        <end position="324"/>
    </location>
</feature>
<dbReference type="AlphaFoldDB" id="A0ABD3RVL8"/>
<keyword evidence="3" id="KW-1185">Reference proteome</keyword>
<feature type="compositionally biased region" description="Low complexity" evidence="1">
    <location>
        <begin position="300"/>
        <end position="316"/>
    </location>
</feature>
<feature type="region of interest" description="Disordered" evidence="1">
    <location>
        <begin position="448"/>
        <end position="491"/>
    </location>
</feature>
<evidence type="ECO:0000313" key="2">
    <source>
        <dbReference type="EMBL" id="KAL3816258.1"/>
    </source>
</evidence>
<feature type="compositionally biased region" description="Basic and acidic residues" evidence="1">
    <location>
        <begin position="865"/>
        <end position="876"/>
    </location>
</feature>
<accession>A0ABD3RVL8</accession>
<gene>
    <name evidence="2" type="ORF">ACHAXA_000197</name>
</gene>
<organism evidence="2 3">
    <name type="scientific">Cyclostephanos tholiformis</name>
    <dbReference type="NCBI Taxonomy" id="382380"/>
    <lineage>
        <taxon>Eukaryota</taxon>
        <taxon>Sar</taxon>
        <taxon>Stramenopiles</taxon>
        <taxon>Ochrophyta</taxon>
        <taxon>Bacillariophyta</taxon>
        <taxon>Coscinodiscophyceae</taxon>
        <taxon>Thalassiosirophycidae</taxon>
        <taxon>Stephanodiscales</taxon>
        <taxon>Stephanodiscaceae</taxon>
        <taxon>Cyclostephanos</taxon>
    </lineage>
</organism>
<dbReference type="EMBL" id="JALLPB020000157">
    <property type="protein sequence ID" value="KAL3816258.1"/>
    <property type="molecule type" value="Genomic_DNA"/>
</dbReference>
<feature type="compositionally biased region" description="Gly residues" evidence="1">
    <location>
        <begin position="101"/>
        <end position="114"/>
    </location>
</feature>
<feature type="region of interest" description="Disordered" evidence="1">
    <location>
        <begin position="378"/>
        <end position="412"/>
    </location>
</feature>
<dbReference type="Proteomes" id="UP001530377">
    <property type="component" value="Unassembled WGS sequence"/>
</dbReference>
<proteinExistence type="predicted"/>
<feature type="compositionally biased region" description="Low complexity" evidence="1">
    <location>
        <begin position="553"/>
        <end position="562"/>
    </location>
</feature>
<feature type="region of interest" description="Disordered" evidence="1">
    <location>
        <begin position="94"/>
        <end position="133"/>
    </location>
</feature>
<feature type="region of interest" description="Disordered" evidence="1">
    <location>
        <begin position="518"/>
        <end position="572"/>
    </location>
</feature>